<reference evidence="2" key="1">
    <citation type="submission" date="2022-08" db="UniProtKB">
        <authorList>
            <consortium name="EnsemblMetazoa"/>
        </authorList>
    </citation>
    <scope>IDENTIFICATION</scope>
    <source>
        <strain evidence="2">05x7-T-G4-1.051#20</strain>
    </source>
</reference>
<dbReference type="PANTHER" id="PTHR46270:SF2">
    <property type="entry name" value="TIR DOMAIN-CONTAINING PROTEIN"/>
    <property type="match status" value="1"/>
</dbReference>
<name>A0A8W8MZC8_MAGGI</name>
<dbReference type="GO" id="GO:0007165">
    <property type="term" value="P:signal transduction"/>
    <property type="evidence" value="ECO:0007669"/>
    <property type="project" value="InterPro"/>
</dbReference>
<keyword evidence="3" id="KW-1185">Reference proteome</keyword>
<sequence length="591" mass="67491">MDEIADELSPDNELHQRINQEMLAIQCSDILVDAVENHIECIWKTIEKLKRQKKRPMVIVDTLVDDNIKNLTENVLCLLFKHKEKLVTLAGPSSQNVRNFLSIVWVGTDSSARLCHQFVCSSIFVQNTSQLLDFLNNTTTSDVVQFVIKFILGCWHNCLRHVTSAAVIHFKEFKLADIIQNTIEKFNDQQMILAKGIIVLSYLLTDDQKNDKILENKVVGFIVQILKQASISEDGLSRRHGMSVLEVLRGIHNLSINDNNKEQIVTSGALPILVEIMKKRRETGEVLETLMIIWRLSFLNQIFSKIISEPDLINAIESLKFDTDERIRHSATGALWEIKQRNSKMPIPFGDCRPHVMISYQWDSQSTMLKVKESLKEAGFKVWMDVENISGSTLEAMSLAIENAAVVLIGMSKKYKESPNCRSEAEYAYKLRKSVVPLRLEPRYVPDGWLGIIVGTRLYFDFTSPRDYDHVMTNLLRELGSRGRLCDTVDSGRGTVRQDTSNKKSVDLDKQWTTEQLRTWLDSCHFTAANESLYALDSDLLSELRLLQSTSPDAFFSILRSDLLLRGIDILKFSNALRKLKDNFKTTSHFS</sequence>
<dbReference type="PANTHER" id="PTHR46270">
    <property type="entry name" value="ARMADILLO-TYPE FOLD-RELATED"/>
    <property type="match status" value="1"/>
</dbReference>
<dbReference type="EnsemblMetazoa" id="G3707.2">
    <property type="protein sequence ID" value="G3707.2:cds"/>
    <property type="gene ID" value="G3707"/>
</dbReference>
<dbReference type="InterPro" id="IPR000157">
    <property type="entry name" value="TIR_dom"/>
</dbReference>
<evidence type="ECO:0000313" key="2">
    <source>
        <dbReference type="EnsemblMetazoa" id="G3707.2:cds"/>
    </source>
</evidence>
<feature type="domain" description="TIR" evidence="1">
    <location>
        <begin position="356"/>
        <end position="469"/>
    </location>
</feature>
<dbReference type="Gene3D" id="1.25.10.10">
    <property type="entry name" value="Leucine-rich Repeat Variant"/>
    <property type="match status" value="1"/>
</dbReference>
<accession>A0A8W8MZC8</accession>
<proteinExistence type="predicted"/>
<dbReference type="EnsemblMetazoa" id="G3707.4">
    <property type="protein sequence ID" value="G3707.4:cds"/>
    <property type="gene ID" value="G3707"/>
</dbReference>
<dbReference type="SUPFAM" id="SSF48371">
    <property type="entry name" value="ARM repeat"/>
    <property type="match status" value="1"/>
</dbReference>
<dbReference type="Gene3D" id="3.40.50.10140">
    <property type="entry name" value="Toll/interleukin-1 receptor homology (TIR) domain"/>
    <property type="match status" value="1"/>
</dbReference>
<dbReference type="InterPro" id="IPR011989">
    <property type="entry name" value="ARM-like"/>
</dbReference>
<dbReference type="SUPFAM" id="SSF52200">
    <property type="entry name" value="Toll/Interleukin receptor TIR domain"/>
    <property type="match status" value="1"/>
</dbReference>
<dbReference type="AlphaFoldDB" id="A0A8W8MZC8"/>
<dbReference type="OMA" id="PIVYREN"/>
<dbReference type="EnsemblMetazoa" id="G3707.3">
    <property type="protein sequence ID" value="G3707.3:cds"/>
    <property type="gene ID" value="G3707"/>
</dbReference>
<evidence type="ECO:0000313" key="3">
    <source>
        <dbReference type="Proteomes" id="UP000005408"/>
    </source>
</evidence>
<protein>
    <recommendedName>
        <fullName evidence="1">TIR domain-containing protein</fullName>
    </recommendedName>
</protein>
<dbReference type="OrthoDB" id="2148946at2759"/>
<dbReference type="InterPro" id="IPR035897">
    <property type="entry name" value="Toll_tir_struct_dom_sf"/>
</dbReference>
<dbReference type="Pfam" id="PF13676">
    <property type="entry name" value="TIR_2"/>
    <property type="match status" value="1"/>
</dbReference>
<dbReference type="Proteomes" id="UP000005408">
    <property type="component" value="Unassembled WGS sequence"/>
</dbReference>
<dbReference type="InterPro" id="IPR016024">
    <property type="entry name" value="ARM-type_fold"/>
</dbReference>
<organism evidence="2 3">
    <name type="scientific">Magallana gigas</name>
    <name type="common">Pacific oyster</name>
    <name type="synonym">Crassostrea gigas</name>
    <dbReference type="NCBI Taxonomy" id="29159"/>
    <lineage>
        <taxon>Eukaryota</taxon>
        <taxon>Metazoa</taxon>
        <taxon>Spiralia</taxon>
        <taxon>Lophotrochozoa</taxon>
        <taxon>Mollusca</taxon>
        <taxon>Bivalvia</taxon>
        <taxon>Autobranchia</taxon>
        <taxon>Pteriomorphia</taxon>
        <taxon>Ostreida</taxon>
        <taxon>Ostreoidea</taxon>
        <taxon>Ostreidae</taxon>
        <taxon>Magallana</taxon>
    </lineage>
</organism>
<evidence type="ECO:0000259" key="1">
    <source>
        <dbReference type="Pfam" id="PF13676"/>
    </source>
</evidence>